<name>J3NQC5_GAET3</name>
<dbReference type="RefSeq" id="XP_009219526.1">
    <property type="nucleotide sequence ID" value="XM_009221262.1"/>
</dbReference>
<dbReference type="AlphaFoldDB" id="J3NQC5"/>
<evidence type="ECO:0000313" key="2">
    <source>
        <dbReference type="EnsemblFungi" id="EJT78381"/>
    </source>
</evidence>
<evidence type="ECO:0000313" key="1">
    <source>
        <dbReference type="EMBL" id="EJT78381.1"/>
    </source>
</evidence>
<sequence length="74" mass="8041">MHVSSEWHDLQGWPDLDIGHEALTDAPRGSTVLTDINGAYGIVAFLVGQEEIEASIGPRCGHIGTPNDARRPEY</sequence>
<dbReference type="GeneID" id="20343940"/>
<organism evidence="1">
    <name type="scientific">Gaeumannomyces tritici (strain R3-111a-1)</name>
    <name type="common">Wheat and barley take-all root rot fungus</name>
    <name type="synonym">Gaeumannomyces graminis var. tritici</name>
    <dbReference type="NCBI Taxonomy" id="644352"/>
    <lineage>
        <taxon>Eukaryota</taxon>
        <taxon>Fungi</taxon>
        <taxon>Dikarya</taxon>
        <taxon>Ascomycota</taxon>
        <taxon>Pezizomycotina</taxon>
        <taxon>Sordariomycetes</taxon>
        <taxon>Sordariomycetidae</taxon>
        <taxon>Magnaporthales</taxon>
        <taxon>Magnaporthaceae</taxon>
        <taxon>Gaeumannomyces</taxon>
    </lineage>
</organism>
<dbReference type="EMBL" id="GL385396">
    <property type="protein sequence ID" value="EJT78381.1"/>
    <property type="molecule type" value="Genomic_DNA"/>
</dbReference>
<reference evidence="2" key="4">
    <citation type="journal article" date="2015" name="G3 (Bethesda)">
        <title>Genome sequences of three phytopathogenic species of the Magnaporthaceae family of fungi.</title>
        <authorList>
            <person name="Okagaki L.H."/>
            <person name="Nunes C.C."/>
            <person name="Sailsbery J."/>
            <person name="Clay B."/>
            <person name="Brown D."/>
            <person name="John T."/>
            <person name="Oh Y."/>
            <person name="Young N."/>
            <person name="Fitzgerald M."/>
            <person name="Haas B.J."/>
            <person name="Zeng Q."/>
            <person name="Young S."/>
            <person name="Adiconis X."/>
            <person name="Fan L."/>
            <person name="Levin J.Z."/>
            <person name="Mitchell T.K."/>
            <person name="Okubara P.A."/>
            <person name="Farman M.L."/>
            <person name="Kohn L.M."/>
            <person name="Birren B."/>
            <person name="Ma L.-J."/>
            <person name="Dean R.A."/>
        </authorList>
    </citation>
    <scope>NUCLEOTIDE SEQUENCE</scope>
    <source>
        <strain evidence="2">R3-111a-1</strain>
    </source>
</reference>
<dbReference type="VEuPathDB" id="FungiDB:GGTG_03482"/>
<dbReference type="Proteomes" id="UP000006039">
    <property type="component" value="Unassembled WGS sequence"/>
</dbReference>
<proteinExistence type="predicted"/>
<evidence type="ECO:0000313" key="3">
    <source>
        <dbReference type="Proteomes" id="UP000006039"/>
    </source>
</evidence>
<protein>
    <submittedName>
        <fullName evidence="1 2">Uncharacterized protein</fullName>
    </submittedName>
</protein>
<keyword evidence="3" id="KW-1185">Reference proteome</keyword>
<dbReference type="HOGENOM" id="CLU_2687956_0_0_1"/>
<reference evidence="1" key="2">
    <citation type="submission" date="2010-07" db="EMBL/GenBank/DDBJ databases">
        <authorList>
            <consortium name="The Broad Institute Genome Sequencing Platform"/>
            <consortium name="Broad Institute Genome Sequencing Center for Infectious Disease"/>
            <person name="Ma L.-J."/>
            <person name="Dead R."/>
            <person name="Young S."/>
            <person name="Zeng Q."/>
            <person name="Koehrsen M."/>
            <person name="Alvarado L."/>
            <person name="Berlin A."/>
            <person name="Chapman S.B."/>
            <person name="Chen Z."/>
            <person name="Freedman E."/>
            <person name="Gellesch M."/>
            <person name="Goldberg J."/>
            <person name="Griggs A."/>
            <person name="Gujja S."/>
            <person name="Heilman E.R."/>
            <person name="Heiman D."/>
            <person name="Hepburn T."/>
            <person name="Howarth C."/>
            <person name="Jen D."/>
            <person name="Larson L."/>
            <person name="Mehta T."/>
            <person name="Neiman D."/>
            <person name="Pearson M."/>
            <person name="Roberts A."/>
            <person name="Saif S."/>
            <person name="Shea T."/>
            <person name="Shenoy N."/>
            <person name="Sisk P."/>
            <person name="Stolte C."/>
            <person name="Sykes S."/>
            <person name="Walk T."/>
            <person name="White J."/>
            <person name="Yandava C."/>
            <person name="Haas B."/>
            <person name="Nusbaum C."/>
            <person name="Birren B."/>
        </authorList>
    </citation>
    <scope>NUCLEOTIDE SEQUENCE</scope>
    <source>
        <strain evidence="1">R3-111a-1</strain>
    </source>
</reference>
<accession>J3NQC5</accession>
<reference evidence="1" key="3">
    <citation type="submission" date="2010-09" db="EMBL/GenBank/DDBJ databases">
        <title>Annotation of Gaeumannomyces graminis var. tritici R3-111a-1.</title>
        <authorList>
            <consortium name="The Broad Institute Genome Sequencing Platform"/>
            <person name="Ma L.-J."/>
            <person name="Dead R."/>
            <person name="Young S.K."/>
            <person name="Zeng Q."/>
            <person name="Gargeya S."/>
            <person name="Fitzgerald M."/>
            <person name="Haas B."/>
            <person name="Abouelleil A."/>
            <person name="Alvarado L."/>
            <person name="Arachchi H.M."/>
            <person name="Berlin A."/>
            <person name="Brown A."/>
            <person name="Chapman S.B."/>
            <person name="Chen Z."/>
            <person name="Dunbar C."/>
            <person name="Freedman E."/>
            <person name="Gearin G."/>
            <person name="Gellesch M."/>
            <person name="Goldberg J."/>
            <person name="Griggs A."/>
            <person name="Gujja S."/>
            <person name="Heiman D."/>
            <person name="Howarth C."/>
            <person name="Larson L."/>
            <person name="Lui A."/>
            <person name="MacDonald P.J.P."/>
            <person name="Mehta T."/>
            <person name="Montmayeur A."/>
            <person name="Murphy C."/>
            <person name="Neiman D."/>
            <person name="Pearson M."/>
            <person name="Priest M."/>
            <person name="Roberts A."/>
            <person name="Saif S."/>
            <person name="Shea T."/>
            <person name="Shenoy N."/>
            <person name="Sisk P."/>
            <person name="Stolte C."/>
            <person name="Sykes S."/>
            <person name="Yandava C."/>
            <person name="Wortman J."/>
            <person name="Nusbaum C."/>
            <person name="Birren B."/>
        </authorList>
    </citation>
    <scope>NUCLEOTIDE SEQUENCE</scope>
    <source>
        <strain evidence="1">R3-111a-1</strain>
    </source>
</reference>
<dbReference type="EnsemblFungi" id="EJT78381">
    <property type="protein sequence ID" value="EJT78381"/>
    <property type="gene ID" value="GGTG_03482"/>
</dbReference>
<reference evidence="3" key="1">
    <citation type="submission" date="2010-07" db="EMBL/GenBank/DDBJ databases">
        <title>The genome sequence of Gaeumannomyces graminis var. tritici strain R3-111a-1.</title>
        <authorList>
            <consortium name="The Broad Institute Genome Sequencing Platform"/>
            <person name="Ma L.-J."/>
            <person name="Dead R."/>
            <person name="Young S."/>
            <person name="Zeng Q."/>
            <person name="Koehrsen M."/>
            <person name="Alvarado L."/>
            <person name="Berlin A."/>
            <person name="Chapman S.B."/>
            <person name="Chen Z."/>
            <person name="Freedman E."/>
            <person name="Gellesch M."/>
            <person name="Goldberg J."/>
            <person name="Griggs A."/>
            <person name="Gujja S."/>
            <person name="Heilman E.R."/>
            <person name="Heiman D."/>
            <person name="Hepburn T."/>
            <person name="Howarth C."/>
            <person name="Jen D."/>
            <person name="Larson L."/>
            <person name="Mehta T."/>
            <person name="Neiman D."/>
            <person name="Pearson M."/>
            <person name="Roberts A."/>
            <person name="Saif S."/>
            <person name="Shea T."/>
            <person name="Shenoy N."/>
            <person name="Sisk P."/>
            <person name="Stolte C."/>
            <person name="Sykes S."/>
            <person name="Walk T."/>
            <person name="White J."/>
            <person name="Yandava C."/>
            <person name="Haas B."/>
            <person name="Nusbaum C."/>
            <person name="Birren B."/>
        </authorList>
    </citation>
    <scope>NUCLEOTIDE SEQUENCE [LARGE SCALE GENOMIC DNA]</scope>
    <source>
        <strain evidence="3">R3-111a-1</strain>
    </source>
</reference>
<gene>
    <name evidence="2" type="primary">20343940</name>
    <name evidence="1" type="ORF">GGTG_03482</name>
</gene>
<reference evidence="2" key="5">
    <citation type="submission" date="2018-04" db="UniProtKB">
        <authorList>
            <consortium name="EnsemblFungi"/>
        </authorList>
    </citation>
    <scope>IDENTIFICATION</scope>
    <source>
        <strain evidence="2">R3-111a-1</strain>
    </source>
</reference>